<dbReference type="STRING" id="1486262.TM49_13745"/>
<reference evidence="1 2" key="1">
    <citation type="journal article" date="2015" name="Genome Announc.">
        <title>Complete genome sequence of Martelella endophytica YC6887, which has antifungal activity associated with a halophyte.</title>
        <authorList>
            <person name="Khan A."/>
            <person name="Khan H."/>
            <person name="Chung E.J."/>
            <person name="Hossain M.T."/>
            <person name="Chung Y.R."/>
        </authorList>
    </citation>
    <scope>NUCLEOTIDE SEQUENCE [LARGE SCALE GENOMIC DNA]</scope>
    <source>
        <strain evidence="1">YC6887</strain>
    </source>
</reference>
<sequence length="100" mass="11114">MRHLDTTLSDTLSAYAMQFAECTHTGCTMSPAETTRFVKSLTAMRKCARNIEQELAVHRLAEESRARGAILDIEASRKFGQLIADPEGKIVRPDFTGGRK</sequence>
<dbReference type="KEGG" id="mey:TM49_13745"/>
<dbReference type="OrthoDB" id="7916466at2"/>
<organism evidence="1 2">
    <name type="scientific">Martelella endophytica</name>
    <dbReference type="NCBI Taxonomy" id="1486262"/>
    <lineage>
        <taxon>Bacteria</taxon>
        <taxon>Pseudomonadati</taxon>
        <taxon>Pseudomonadota</taxon>
        <taxon>Alphaproteobacteria</taxon>
        <taxon>Hyphomicrobiales</taxon>
        <taxon>Aurantimonadaceae</taxon>
        <taxon>Martelella</taxon>
    </lineage>
</organism>
<evidence type="ECO:0000313" key="2">
    <source>
        <dbReference type="Proteomes" id="UP000032611"/>
    </source>
</evidence>
<evidence type="ECO:0000313" key="1">
    <source>
        <dbReference type="EMBL" id="AJY46500.1"/>
    </source>
</evidence>
<dbReference type="AlphaFoldDB" id="A0A0D5LRE6"/>
<name>A0A0D5LRE6_MAREN</name>
<keyword evidence="2" id="KW-1185">Reference proteome</keyword>
<dbReference type="HOGENOM" id="CLU_2302498_0_0_5"/>
<proteinExistence type="predicted"/>
<dbReference type="PATRIC" id="fig|1486262.3.peg.2837"/>
<dbReference type="Proteomes" id="UP000032611">
    <property type="component" value="Chromosome"/>
</dbReference>
<gene>
    <name evidence="1" type="ORF">TM49_13745</name>
</gene>
<protein>
    <submittedName>
        <fullName evidence="1">Uncharacterized protein</fullName>
    </submittedName>
</protein>
<dbReference type="EMBL" id="CP010803">
    <property type="protein sequence ID" value="AJY46500.1"/>
    <property type="molecule type" value="Genomic_DNA"/>
</dbReference>
<dbReference type="RefSeq" id="WP_045682065.1">
    <property type="nucleotide sequence ID" value="NZ_CP010803.1"/>
</dbReference>
<accession>A0A0D5LRE6</accession>